<sequence length="137" mass="15352">MTALSPALGLRSPPTPRSDVPSPCLAYGVHQLWPYIMQLLISTLQNVTWVEAKDRDRGRALMKEIGDRVKGRMISVSAEGPRFRSKYIALMQINENLRQGGQADMMCHWEDTGTDIQEVFISDSLIRICVAFTARTG</sequence>
<comment type="caution">
    <text evidence="1">The sequence shown here is derived from an EMBL/GenBank/DDBJ whole genome shotgun (WGS) entry which is preliminary data.</text>
</comment>
<reference evidence="1" key="1">
    <citation type="submission" date="2021-02" db="EMBL/GenBank/DDBJ databases">
        <authorList>
            <consortium name="DOE Joint Genome Institute"/>
            <person name="Ahrendt S."/>
            <person name="Looney B.P."/>
            <person name="Miyauchi S."/>
            <person name="Morin E."/>
            <person name="Drula E."/>
            <person name="Courty P.E."/>
            <person name="Chicoki N."/>
            <person name="Fauchery L."/>
            <person name="Kohler A."/>
            <person name="Kuo A."/>
            <person name="Labutti K."/>
            <person name="Pangilinan J."/>
            <person name="Lipzen A."/>
            <person name="Riley R."/>
            <person name="Andreopoulos W."/>
            <person name="He G."/>
            <person name="Johnson J."/>
            <person name="Barry K.W."/>
            <person name="Grigoriev I.V."/>
            <person name="Nagy L."/>
            <person name="Hibbett D."/>
            <person name="Henrissat B."/>
            <person name="Matheny P.B."/>
            <person name="Labbe J."/>
            <person name="Martin F."/>
        </authorList>
    </citation>
    <scope>NUCLEOTIDE SEQUENCE</scope>
    <source>
        <strain evidence="1">EC-137</strain>
    </source>
</reference>
<protein>
    <submittedName>
        <fullName evidence="1">Uncharacterized protein</fullName>
    </submittedName>
</protein>
<dbReference type="Proteomes" id="UP000814128">
    <property type="component" value="Unassembled WGS sequence"/>
</dbReference>
<keyword evidence="2" id="KW-1185">Reference proteome</keyword>
<evidence type="ECO:0000313" key="2">
    <source>
        <dbReference type="Proteomes" id="UP000814128"/>
    </source>
</evidence>
<proteinExistence type="predicted"/>
<organism evidence="1 2">
    <name type="scientific">Vararia minispora EC-137</name>
    <dbReference type="NCBI Taxonomy" id="1314806"/>
    <lineage>
        <taxon>Eukaryota</taxon>
        <taxon>Fungi</taxon>
        <taxon>Dikarya</taxon>
        <taxon>Basidiomycota</taxon>
        <taxon>Agaricomycotina</taxon>
        <taxon>Agaricomycetes</taxon>
        <taxon>Russulales</taxon>
        <taxon>Lachnocladiaceae</taxon>
        <taxon>Vararia</taxon>
    </lineage>
</organism>
<name>A0ACB8QBU9_9AGAM</name>
<accession>A0ACB8QBU9</accession>
<gene>
    <name evidence="1" type="ORF">K488DRAFT_57166</name>
</gene>
<dbReference type="EMBL" id="MU273699">
    <property type="protein sequence ID" value="KAI0029088.1"/>
    <property type="molecule type" value="Genomic_DNA"/>
</dbReference>
<evidence type="ECO:0000313" key="1">
    <source>
        <dbReference type="EMBL" id="KAI0029088.1"/>
    </source>
</evidence>
<reference evidence="1" key="2">
    <citation type="journal article" date="2022" name="New Phytol.">
        <title>Evolutionary transition to the ectomycorrhizal habit in the genomes of a hyperdiverse lineage of mushroom-forming fungi.</title>
        <authorList>
            <person name="Looney B."/>
            <person name="Miyauchi S."/>
            <person name="Morin E."/>
            <person name="Drula E."/>
            <person name="Courty P.E."/>
            <person name="Kohler A."/>
            <person name="Kuo A."/>
            <person name="LaButti K."/>
            <person name="Pangilinan J."/>
            <person name="Lipzen A."/>
            <person name="Riley R."/>
            <person name="Andreopoulos W."/>
            <person name="He G."/>
            <person name="Johnson J."/>
            <person name="Nolan M."/>
            <person name="Tritt A."/>
            <person name="Barry K.W."/>
            <person name="Grigoriev I.V."/>
            <person name="Nagy L.G."/>
            <person name="Hibbett D."/>
            <person name="Henrissat B."/>
            <person name="Matheny P.B."/>
            <person name="Labbe J."/>
            <person name="Martin F.M."/>
        </authorList>
    </citation>
    <scope>NUCLEOTIDE SEQUENCE</scope>
    <source>
        <strain evidence="1">EC-137</strain>
    </source>
</reference>